<keyword evidence="5 8" id="KW-1133">Transmembrane helix</keyword>
<dbReference type="OrthoDB" id="9788328at2"/>
<dbReference type="PANTHER" id="PTHR36964">
    <property type="entry name" value="PROTEIN-METHIONINE-SULFOXIDE REDUCTASE HEME-BINDING SUBUNIT MSRQ"/>
    <property type="match status" value="1"/>
</dbReference>
<dbReference type="GO" id="GO:0046872">
    <property type="term" value="F:metal ion binding"/>
    <property type="evidence" value="ECO:0007669"/>
    <property type="project" value="UniProtKB-KW"/>
</dbReference>
<dbReference type="HAMAP" id="MF_01207">
    <property type="entry name" value="MsrQ"/>
    <property type="match status" value="1"/>
</dbReference>
<comment type="subunit">
    <text evidence="8">Heterodimer of a catalytic subunit (MsrP) and a heme-binding subunit (MsrQ).</text>
</comment>
<dbReference type="STRING" id="858640.A3K86_21040"/>
<proteinExistence type="inferred from homology"/>
<comment type="cofactor">
    <cofactor evidence="8">
        <name>heme b</name>
        <dbReference type="ChEBI" id="CHEBI:60344"/>
    </cofactor>
    <text evidence="8">Binds 1 heme b (iron(II)-protoporphyrin IX) group per subunit.</text>
</comment>
<comment type="function">
    <text evidence="8">Part of the MsrPQ system that repairs oxidized periplasmic proteins containing methionine sulfoxide residues (Met-O), using respiratory chain electrons. Thus protects these proteins from oxidative-stress damage caused by reactive species of oxygen and chlorine generated by the host defense mechanisms. MsrPQ is essential for the maintenance of envelope integrity under bleach stress, rescuing a wide series of structurally unrelated periplasmic proteins from methionine oxidation. MsrQ provides electrons for reduction to the reductase catalytic subunit MsrP, using the quinone pool of the respiratory chain.</text>
</comment>
<evidence type="ECO:0000313" key="10">
    <source>
        <dbReference type="EMBL" id="OAN11431.1"/>
    </source>
</evidence>
<dbReference type="PANTHER" id="PTHR36964:SF1">
    <property type="entry name" value="PROTEIN-METHIONINE-SULFOXIDE REDUCTASE HEME-BINDING SUBUNIT MSRQ"/>
    <property type="match status" value="1"/>
</dbReference>
<dbReference type="GO" id="GO:0030091">
    <property type="term" value="P:protein repair"/>
    <property type="evidence" value="ECO:0007669"/>
    <property type="project" value="UniProtKB-UniRule"/>
</dbReference>
<dbReference type="InterPro" id="IPR022837">
    <property type="entry name" value="MsrQ-like"/>
</dbReference>
<evidence type="ECO:0000256" key="7">
    <source>
        <dbReference type="ARBA" id="ARBA00023136"/>
    </source>
</evidence>
<comment type="cofactor">
    <cofactor evidence="8">
        <name>FMN</name>
        <dbReference type="ChEBI" id="CHEBI:58210"/>
    </cofactor>
    <text evidence="8">Binds 1 FMN per subunit.</text>
</comment>
<evidence type="ECO:0000256" key="4">
    <source>
        <dbReference type="ARBA" id="ARBA00022692"/>
    </source>
</evidence>
<dbReference type="GO" id="GO:0016679">
    <property type="term" value="F:oxidoreductase activity, acting on diphenols and related substances as donors"/>
    <property type="evidence" value="ECO:0007669"/>
    <property type="project" value="TreeGrafter"/>
</dbReference>
<dbReference type="RefSeq" id="WP_068336219.1">
    <property type="nucleotide sequence ID" value="NZ_LVHF01000033.1"/>
</dbReference>
<keyword evidence="8" id="KW-0288">FMN</keyword>
<dbReference type="InterPro" id="IPR013130">
    <property type="entry name" value="Fe3_Rdtase_TM_dom"/>
</dbReference>
<dbReference type="EMBL" id="LVHF01000033">
    <property type="protein sequence ID" value="OAN11431.1"/>
    <property type="molecule type" value="Genomic_DNA"/>
</dbReference>
<protein>
    <recommendedName>
        <fullName evidence="8">Protein-methionine-sulfoxide reductase heme-binding subunit MsrQ</fullName>
    </recommendedName>
    <alternativeName>
        <fullName evidence="8">Flavocytochrome MsrQ</fullName>
    </alternativeName>
</protein>
<keyword evidence="4 8" id="KW-0812">Transmembrane</keyword>
<dbReference type="GO" id="GO:0005886">
    <property type="term" value="C:plasma membrane"/>
    <property type="evidence" value="ECO:0007669"/>
    <property type="project" value="UniProtKB-SubCell"/>
</dbReference>
<dbReference type="GO" id="GO:0009055">
    <property type="term" value="F:electron transfer activity"/>
    <property type="evidence" value="ECO:0007669"/>
    <property type="project" value="UniProtKB-UniRule"/>
</dbReference>
<keyword evidence="8" id="KW-0479">Metal-binding</keyword>
<name>A0A178K2C0_9GAMM</name>
<keyword evidence="11" id="KW-1185">Reference proteome</keyword>
<feature type="transmembrane region" description="Helical" evidence="8">
    <location>
        <begin position="80"/>
        <end position="98"/>
    </location>
</feature>
<keyword evidence="6 8" id="KW-0408">Iron</keyword>
<dbReference type="AlphaFoldDB" id="A0A178K2C0"/>
<evidence type="ECO:0000313" key="11">
    <source>
        <dbReference type="Proteomes" id="UP000078503"/>
    </source>
</evidence>
<keyword evidence="7 8" id="KW-0472">Membrane</keyword>
<dbReference type="Pfam" id="PF01794">
    <property type="entry name" value="Ferric_reduct"/>
    <property type="match status" value="1"/>
</dbReference>
<sequence>MRLTPKHITYLKVVIHAVSLGFFTLLVLGVFNGSLGADPTEGISHFTGKAALNTLIITLLVSPIAKRFKQSALMRVRRVIGLYSFFWAGLHLASYALLDLSLNWSLLGSEIISRPYLAVGAVSWVILFLLTLTSNQYMQRYLGKRWQTLHNYVYVAVILSPIHYYWSVKSGLLEPAIYIVISFFLLALRWQTFKRWLPMHWFTLKTTSTN</sequence>
<feature type="domain" description="Ferric oxidoreductase" evidence="9">
    <location>
        <begin position="48"/>
        <end position="159"/>
    </location>
</feature>
<feature type="transmembrane region" description="Helical" evidence="8">
    <location>
        <begin position="172"/>
        <end position="190"/>
    </location>
</feature>
<organism evidence="10 11">
    <name type="scientific">Photobacterium jeanii</name>
    <dbReference type="NCBI Taxonomy" id="858640"/>
    <lineage>
        <taxon>Bacteria</taxon>
        <taxon>Pseudomonadati</taxon>
        <taxon>Pseudomonadota</taxon>
        <taxon>Gammaproteobacteria</taxon>
        <taxon>Vibrionales</taxon>
        <taxon>Vibrionaceae</taxon>
        <taxon>Photobacterium</taxon>
    </lineage>
</organism>
<feature type="transmembrane region" description="Helical" evidence="8">
    <location>
        <begin position="118"/>
        <end position="137"/>
    </location>
</feature>
<evidence type="ECO:0000256" key="6">
    <source>
        <dbReference type="ARBA" id="ARBA00023004"/>
    </source>
</evidence>
<keyword evidence="8" id="KW-1003">Cell membrane</keyword>
<feature type="transmembrane region" description="Helical" evidence="8">
    <location>
        <begin position="149"/>
        <end position="166"/>
    </location>
</feature>
<dbReference type="NCBIfam" id="NF003831">
    <property type="entry name" value="PRK05419.1-2"/>
    <property type="match status" value="1"/>
</dbReference>
<evidence type="ECO:0000256" key="2">
    <source>
        <dbReference type="ARBA" id="ARBA00022448"/>
    </source>
</evidence>
<evidence type="ECO:0000256" key="8">
    <source>
        <dbReference type="HAMAP-Rule" id="MF_01207"/>
    </source>
</evidence>
<keyword evidence="3 8" id="KW-0349">Heme</keyword>
<evidence type="ECO:0000256" key="3">
    <source>
        <dbReference type="ARBA" id="ARBA00022617"/>
    </source>
</evidence>
<keyword evidence="8" id="KW-0285">Flavoprotein</keyword>
<keyword evidence="2 8" id="KW-0813">Transport</keyword>
<evidence type="ECO:0000256" key="1">
    <source>
        <dbReference type="ARBA" id="ARBA00004141"/>
    </source>
</evidence>
<feature type="transmembrane region" description="Helical" evidence="8">
    <location>
        <begin position="50"/>
        <end position="68"/>
    </location>
</feature>
<gene>
    <name evidence="8" type="primary">msrQ</name>
    <name evidence="10" type="ORF">A3K86_21040</name>
</gene>
<feature type="transmembrane region" description="Helical" evidence="8">
    <location>
        <begin position="9"/>
        <end position="30"/>
    </location>
</feature>
<dbReference type="Proteomes" id="UP000078503">
    <property type="component" value="Unassembled WGS sequence"/>
</dbReference>
<comment type="similarity">
    <text evidence="8">Belongs to the MsrQ family.</text>
</comment>
<comment type="caution">
    <text evidence="10">The sequence shown here is derived from an EMBL/GenBank/DDBJ whole genome shotgun (WGS) entry which is preliminary data.</text>
</comment>
<comment type="subcellular location">
    <subcellularLocation>
        <location evidence="8">Cell membrane</location>
        <topology evidence="8">Multi-pass membrane protein</topology>
    </subcellularLocation>
    <subcellularLocation>
        <location evidence="1">Membrane</location>
        <topology evidence="1">Multi-pass membrane protein</topology>
    </subcellularLocation>
</comment>
<dbReference type="GO" id="GO:0010181">
    <property type="term" value="F:FMN binding"/>
    <property type="evidence" value="ECO:0007669"/>
    <property type="project" value="UniProtKB-UniRule"/>
</dbReference>
<accession>A0A178K2C0</accession>
<dbReference type="GO" id="GO:0020037">
    <property type="term" value="F:heme binding"/>
    <property type="evidence" value="ECO:0007669"/>
    <property type="project" value="UniProtKB-UniRule"/>
</dbReference>
<keyword evidence="8" id="KW-0249">Electron transport</keyword>
<evidence type="ECO:0000256" key="5">
    <source>
        <dbReference type="ARBA" id="ARBA00022989"/>
    </source>
</evidence>
<reference evidence="10 11" key="1">
    <citation type="submission" date="2016-03" db="EMBL/GenBank/DDBJ databases">
        <title>Photobacterium proteolyticum sp. nov. a protease producing bacterium isolated from ocean sediments of Laizhou Bay.</title>
        <authorList>
            <person name="Li Y."/>
        </authorList>
    </citation>
    <scope>NUCLEOTIDE SEQUENCE [LARGE SCALE GENOMIC DNA]</scope>
    <source>
        <strain evidence="10 11">R-40508</strain>
    </source>
</reference>
<evidence type="ECO:0000259" key="9">
    <source>
        <dbReference type="Pfam" id="PF01794"/>
    </source>
</evidence>